<feature type="signal peptide" evidence="2">
    <location>
        <begin position="1"/>
        <end position="28"/>
    </location>
</feature>
<dbReference type="SUPFAM" id="SSF53850">
    <property type="entry name" value="Periplasmic binding protein-like II"/>
    <property type="match status" value="1"/>
</dbReference>
<dbReference type="Gene3D" id="3.40.190.10">
    <property type="entry name" value="Periplasmic binding protein-like II"/>
    <property type="match status" value="1"/>
</dbReference>
<proteinExistence type="inferred from homology"/>
<keyword evidence="3" id="KW-0675">Receptor</keyword>
<dbReference type="Gene3D" id="3.40.190.150">
    <property type="entry name" value="Bordetella uptake gene, domain 1"/>
    <property type="match status" value="1"/>
</dbReference>
<gene>
    <name evidence="3" type="ORF">A2G96_23315</name>
</gene>
<dbReference type="RefSeq" id="WP_062802594.1">
    <property type="nucleotide sequence ID" value="NZ_CP014845.1"/>
</dbReference>
<dbReference type="OrthoDB" id="8678477at2"/>
<accession>A0A142JRQ4</accession>
<comment type="similarity">
    <text evidence="1">Belongs to the UPF0065 (bug) family.</text>
</comment>
<dbReference type="Proteomes" id="UP000075238">
    <property type="component" value="Chromosome 2"/>
</dbReference>
<protein>
    <submittedName>
        <fullName evidence="3">Solute receptor</fullName>
    </submittedName>
</protein>
<evidence type="ECO:0000256" key="2">
    <source>
        <dbReference type="SAM" id="SignalP"/>
    </source>
</evidence>
<dbReference type="PANTHER" id="PTHR42928">
    <property type="entry name" value="TRICARBOXYLATE-BINDING PROTEIN"/>
    <property type="match status" value="1"/>
</dbReference>
<dbReference type="EMBL" id="CP014845">
    <property type="protein sequence ID" value="AMR80766.1"/>
    <property type="molecule type" value="Genomic_DNA"/>
</dbReference>
<dbReference type="PANTHER" id="PTHR42928:SF5">
    <property type="entry name" value="BLR1237 PROTEIN"/>
    <property type="match status" value="1"/>
</dbReference>
<dbReference type="AlphaFoldDB" id="A0A142JRQ4"/>
<dbReference type="InterPro" id="IPR042100">
    <property type="entry name" value="Bug_dom1"/>
</dbReference>
<organism evidence="3 4">
    <name type="scientific">Cupriavidus nantongensis</name>
    <dbReference type="NCBI Taxonomy" id="1796606"/>
    <lineage>
        <taxon>Bacteria</taxon>
        <taxon>Pseudomonadati</taxon>
        <taxon>Pseudomonadota</taxon>
        <taxon>Betaproteobacteria</taxon>
        <taxon>Burkholderiales</taxon>
        <taxon>Burkholderiaceae</taxon>
        <taxon>Cupriavidus</taxon>
    </lineage>
</organism>
<dbReference type="CDD" id="cd07012">
    <property type="entry name" value="PBP2_Bug_TTT"/>
    <property type="match status" value="1"/>
</dbReference>
<dbReference type="KEGG" id="cnan:A2G96_23315"/>
<dbReference type="STRING" id="1796606.A2G96_23315"/>
<dbReference type="InterPro" id="IPR005064">
    <property type="entry name" value="BUG"/>
</dbReference>
<sequence>MKPSRLALALACPLIFQFAVVPSASAQAAWPSRPIRIVVAFPAGSPGDIASRLIADKLGQSLRQPVVVENRPGAGGNIGADVVAKSPADGYTFLQGPDTILTVNPTIYRKLNYKPGDLTPVITLARFNQMLVCVPSSGIQSIADLAKKARSTPDGLTYASGGPGVPGHLAMEMYVAQAGIRMTHVPYKGPSPAMQDVLAGQVPCGYLASPVVAPMVKAGKLVGLAVSGSTRSALAPHVPTMAEAGVAGYNASFSELILAPKGTPDAIVRRMNEEIGRIVKLPEVRSKLLANDLDPAPDQPAALARQIEADTAKWQAVIRRVGVYLD</sequence>
<evidence type="ECO:0000256" key="1">
    <source>
        <dbReference type="ARBA" id="ARBA00006987"/>
    </source>
</evidence>
<evidence type="ECO:0000313" key="4">
    <source>
        <dbReference type="Proteomes" id="UP000075238"/>
    </source>
</evidence>
<dbReference type="Pfam" id="PF03401">
    <property type="entry name" value="TctC"/>
    <property type="match status" value="1"/>
</dbReference>
<name>A0A142JRQ4_9BURK</name>
<reference evidence="3 4" key="1">
    <citation type="submission" date="2016-03" db="EMBL/GenBank/DDBJ databases">
        <title>Complete genome sequence of a novel chlorpyrifos degrading bacterium, Cupriavidus nantongensis sp. X1.</title>
        <authorList>
            <person name="Fang L."/>
        </authorList>
    </citation>
    <scope>NUCLEOTIDE SEQUENCE [LARGE SCALE GENOMIC DNA]</scope>
    <source>
        <strain evidence="3 4">X1</strain>
    </source>
</reference>
<keyword evidence="4" id="KW-1185">Reference proteome</keyword>
<dbReference type="PIRSF" id="PIRSF017082">
    <property type="entry name" value="YflP"/>
    <property type="match status" value="1"/>
</dbReference>
<feature type="chain" id="PRO_5007498303" evidence="2">
    <location>
        <begin position="29"/>
        <end position="326"/>
    </location>
</feature>
<evidence type="ECO:0000313" key="3">
    <source>
        <dbReference type="EMBL" id="AMR80766.1"/>
    </source>
</evidence>
<keyword evidence="2" id="KW-0732">Signal</keyword>